<keyword evidence="21" id="KW-1185">Reference proteome</keyword>
<evidence type="ECO:0000256" key="12">
    <source>
        <dbReference type="ARBA" id="ARBA00022723"/>
    </source>
</evidence>
<comment type="caution">
    <text evidence="20">The sequence shown here is derived from an EMBL/GenBank/DDBJ whole genome shotgun (WGS) entry which is preliminary data.</text>
</comment>
<dbReference type="EMBL" id="JAAAID010001047">
    <property type="protein sequence ID" value="KAG0012026.1"/>
    <property type="molecule type" value="Genomic_DNA"/>
</dbReference>
<comment type="subunit">
    <text evidence="6">Homodimer.</text>
</comment>
<dbReference type="Pfam" id="PF00175">
    <property type="entry name" value="NAD_binding_1"/>
    <property type="match status" value="1"/>
</dbReference>
<dbReference type="InterPro" id="IPR017938">
    <property type="entry name" value="Riboflavin_synthase-like_b-brl"/>
</dbReference>
<evidence type="ECO:0000256" key="15">
    <source>
        <dbReference type="ARBA" id="ARBA00023004"/>
    </source>
</evidence>
<keyword evidence="12" id="KW-0479">Metal-binding</keyword>
<dbReference type="FunFam" id="3.90.420.10:FF:000003">
    <property type="entry name" value="Nitrate reductase"/>
    <property type="match status" value="1"/>
</dbReference>
<dbReference type="GO" id="GO:0050464">
    <property type="term" value="F:nitrate reductase (NADPH) activity"/>
    <property type="evidence" value="ECO:0007669"/>
    <property type="project" value="UniProtKB-EC"/>
</dbReference>
<accession>A0A9P6MSH0</accession>
<keyword evidence="14" id="KW-0560">Oxidoreductase</keyword>
<dbReference type="CDD" id="cd06183">
    <property type="entry name" value="cyt_b5_reduct_like"/>
    <property type="match status" value="1"/>
</dbReference>
<dbReference type="GO" id="GO:0008482">
    <property type="term" value="F:sulfite oxidase activity"/>
    <property type="evidence" value="ECO:0007669"/>
    <property type="project" value="TreeGrafter"/>
</dbReference>
<dbReference type="Gene3D" id="3.90.420.10">
    <property type="entry name" value="Oxidoreductase, molybdopterin-binding domain"/>
    <property type="match status" value="1"/>
</dbReference>
<dbReference type="GO" id="GO:0043546">
    <property type="term" value="F:molybdopterin cofactor binding"/>
    <property type="evidence" value="ECO:0007669"/>
    <property type="project" value="InterPro"/>
</dbReference>
<dbReference type="InterPro" id="IPR022407">
    <property type="entry name" value="OxRdtase_Mopterin_BS"/>
</dbReference>
<dbReference type="Gene3D" id="2.60.40.650">
    <property type="match status" value="1"/>
</dbReference>
<dbReference type="GO" id="GO:0006790">
    <property type="term" value="P:sulfur compound metabolic process"/>
    <property type="evidence" value="ECO:0007669"/>
    <property type="project" value="TreeGrafter"/>
</dbReference>
<dbReference type="InterPro" id="IPR008333">
    <property type="entry name" value="Cbr1-like_FAD-bd_dom"/>
</dbReference>
<evidence type="ECO:0000256" key="17">
    <source>
        <dbReference type="ARBA" id="ARBA00049155"/>
    </source>
</evidence>
<dbReference type="InterPro" id="IPR039261">
    <property type="entry name" value="FNR_nucleotide-bd"/>
</dbReference>
<dbReference type="SUPFAM" id="SSF63380">
    <property type="entry name" value="Riboflavin synthase domain-like"/>
    <property type="match status" value="1"/>
</dbReference>
<evidence type="ECO:0000256" key="4">
    <source>
        <dbReference type="ARBA" id="ARBA00003838"/>
    </source>
</evidence>
<evidence type="ECO:0000256" key="14">
    <source>
        <dbReference type="ARBA" id="ARBA00023002"/>
    </source>
</evidence>
<evidence type="ECO:0000256" key="2">
    <source>
        <dbReference type="ARBA" id="ARBA00001971"/>
    </source>
</evidence>
<evidence type="ECO:0000256" key="8">
    <source>
        <dbReference type="ARBA" id="ARBA00015499"/>
    </source>
</evidence>
<comment type="cofactor">
    <cofactor evidence="3">
        <name>FAD</name>
        <dbReference type="ChEBI" id="CHEBI:57692"/>
    </cofactor>
</comment>
<dbReference type="SUPFAM" id="SSF52343">
    <property type="entry name" value="Ferredoxin reductase-like, C-terminal NADP-linked domain"/>
    <property type="match status" value="1"/>
</dbReference>
<dbReference type="InterPro" id="IPR036374">
    <property type="entry name" value="OxRdtase_Mopterin-bd_sf"/>
</dbReference>
<evidence type="ECO:0000256" key="7">
    <source>
        <dbReference type="ARBA" id="ARBA00012673"/>
    </source>
</evidence>
<dbReference type="PROSITE" id="PS00191">
    <property type="entry name" value="CYTOCHROME_B5_1"/>
    <property type="match status" value="1"/>
</dbReference>
<dbReference type="PROSITE" id="PS50255">
    <property type="entry name" value="CYTOCHROME_B5_2"/>
    <property type="match status" value="1"/>
</dbReference>
<dbReference type="AlphaFoldDB" id="A0A9P6MSH0"/>
<evidence type="ECO:0000256" key="11">
    <source>
        <dbReference type="ARBA" id="ARBA00022630"/>
    </source>
</evidence>
<evidence type="ECO:0000256" key="6">
    <source>
        <dbReference type="ARBA" id="ARBA00011738"/>
    </source>
</evidence>
<keyword evidence="11" id="KW-0285">Flavoprotein</keyword>
<dbReference type="InterPro" id="IPR001709">
    <property type="entry name" value="Flavoprot_Pyr_Nucl_cyt_Rdtase"/>
</dbReference>
<dbReference type="InterPro" id="IPR017927">
    <property type="entry name" value="FAD-bd_FR_type"/>
</dbReference>
<dbReference type="InterPro" id="IPR008335">
    <property type="entry name" value="Mopterin_OxRdtase_euk"/>
</dbReference>
<reference evidence="20" key="1">
    <citation type="journal article" date="2020" name="Fungal Divers.">
        <title>Resolving the Mortierellaceae phylogeny through synthesis of multi-gene phylogenetics and phylogenomics.</title>
        <authorList>
            <person name="Vandepol N."/>
            <person name="Liber J."/>
            <person name="Desiro A."/>
            <person name="Na H."/>
            <person name="Kennedy M."/>
            <person name="Barry K."/>
            <person name="Grigoriev I.V."/>
            <person name="Miller A.N."/>
            <person name="O'Donnell K."/>
            <person name="Stajich J.E."/>
            <person name="Bonito G."/>
        </authorList>
    </citation>
    <scope>NUCLEOTIDE SEQUENCE</scope>
    <source>
        <strain evidence="20">NRRL 2769</strain>
    </source>
</reference>
<dbReference type="Pfam" id="PF03404">
    <property type="entry name" value="Mo-co_dimer"/>
    <property type="match status" value="1"/>
</dbReference>
<gene>
    <name evidence="20" type="ORF">BGZ80_000251</name>
</gene>
<dbReference type="Pfam" id="PF00970">
    <property type="entry name" value="FAD_binding_6"/>
    <property type="match status" value="1"/>
</dbReference>
<name>A0A9P6MSH0_9FUNG</name>
<comment type="cofactor">
    <cofactor evidence="2">
        <name>heme</name>
        <dbReference type="ChEBI" id="CHEBI:30413"/>
    </cofactor>
</comment>
<evidence type="ECO:0000259" key="19">
    <source>
        <dbReference type="PROSITE" id="PS51384"/>
    </source>
</evidence>
<dbReference type="SMART" id="SM01117">
    <property type="entry name" value="Cyt-b5"/>
    <property type="match status" value="1"/>
</dbReference>
<comment type="catalytic activity">
    <reaction evidence="17">
        <text>nitrite + NADP(+) + H2O = nitrate + NADPH + H(+)</text>
        <dbReference type="Rhea" id="RHEA:19061"/>
        <dbReference type="ChEBI" id="CHEBI:15377"/>
        <dbReference type="ChEBI" id="CHEBI:15378"/>
        <dbReference type="ChEBI" id="CHEBI:16301"/>
        <dbReference type="ChEBI" id="CHEBI:17632"/>
        <dbReference type="ChEBI" id="CHEBI:57783"/>
        <dbReference type="ChEBI" id="CHEBI:58349"/>
        <dbReference type="EC" id="1.7.1.3"/>
    </reaction>
</comment>
<comment type="function">
    <text evidence="4">Nitrate reductase is a key enzyme involved in the first step of nitrate assimilation in plants, fungi and bacteria.</text>
</comment>
<evidence type="ECO:0000256" key="3">
    <source>
        <dbReference type="ARBA" id="ARBA00001974"/>
    </source>
</evidence>
<dbReference type="InterPro" id="IPR001199">
    <property type="entry name" value="Cyt_B5-like_heme/steroid-bd"/>
</dbReference>
<dbReference type="Pfam" id="PF00173">
    <property type="entry name" value="Cyt-b5"/>
    <property type="match status" value="1"/>
</dbReference>
<dbReference type="PRINTS" id="PR00406">
    <property type="entry name" value="CYTB5RDTASE"/>
</dbReference>
<dbReference type="PANTHER" id="PTHR19372:SF7">
    <property type="entry name" value="SULFITE OXIDASE, MITOCHONDRIAL"/>
    <property type="match status" value="1"/>
</dbReference>
<feature type="domain" description="FAD-binding FR-type" evidence="19">
    <location>
        <begin position="595"/>
        <end position="708"/>
    </location>
</feature>
<sequence>MLTTTLNVDKRDQGTPDEWIIRDPALIRLTGRHPFNAEPSTQELIKHGFFTPTTIHYVRNHGAVPHLQWETHKVEISGLVEQPMTLTMDEIAALPSIKLPVTLACSGNRRKEQNMISKSMGFHWGPGAVSTSMWRGVRLGEVLRKCGIKWPSPSPPSADGPPPSIPRFVCFEGADQLPFGNYGTCIPIQRAMDEYFDVILAYEMNGERLTPDHGYPVRLIVPGCIGGRAVKWLDHIFVSDKEPDNYYHVHDNFMYPPNVNNSITASVLNAWQKAEDRIYDVNVQSVITHPGHGELVPLDNDATYTVRGYAYSGAGHKIKRVQVSLNGGKTWRLAQLDDDQEEEEHKKVGMGQDKDRSWCWRLWTLEIQISDLVESGCELACRGWDTNNNTQPQTTEWNLMGMMHNAWYIVKGHIDLATPSSQHHEQLSVKDDQSQQPHHHAMVSLRFEHPAVVDEDPSDTGVGGFQNKGWLKPPPRDMLDMTTLGDKTLEEPDPYRFTRATVAKHTGHGDAWVIVHNKVYDCSAFLDDHPGGPASILSAAGTDATKVFKQIHSIDSHEIFGNYLLGEVDDSGNNGSGGIRFESGGSSDNKHFLSPEWQSIRLVKKDSISEDSRIFRFELSSPKIKFGLPPGKHVFLRAKSKTHGRMYVRAYTPISDDDTLPGFAEFLIKIYKPVKVHPEGGHLSQVLDSLNIGETVEVRGPLGSFLYLGHGRWTSGTHSGRASQIVTMAGGTGITPIYQLIRAIVMNPTDRTEVRLIYANKTEEDILLHEELLELEKKSNNRVKICFTLSHPSEDWKGCKGIIDEKMIREYATFEGHETLNHAIDTISVMCGPPPMIEKACLPNIIKVYGKEMMRMRTFHF</sequence>
<evidence type="ECO:0000256" key="10">
    <source>
        <dbReference type="ARBA" id="ARBA00022617"/>
    </source>
</evidence>
<dbReference type="PROSITE" id="PS00559">
    <property type="entry name" value="MOLYBDOPTERIN_EUK"/>
    <property type="match status" value="1"/>
</dbReference>
<dbReference type="InterPro" id="IPR001433">
    <property type="entry name" value="OxRdtase_FAD/NAD-bd"/>
</dbReference>
<dbReference type="SUPFAM" id="SSF81296">
    <property type="entry name" value="E set domains"/>
    <property type="match status" value="1"/>
</dbReference>
<dbReference type="PROSITE" id="PS51384">
    <property type="entry name" value="FAD_FR"/>
    <property type="match status" value="1"/>
</dbReference>
<evidence type="ECO:0000313" key="21">
    <source>
        <dbReference type="Proteomes" id="UP000703661"/>
    </source>
</evidence>
<evidence type="ECO:0000313" key="20">
    <source>
        <dbReference type="EMBL" id="KAG0012026.1"/>
    </source>
</evidence>
<dbReference type="Proteomes" id="UP000703661">
    <property type="component" value="Unassembled WGS sequence"/>
</dbReference>
<keyword evidence="9" id="KW-0500">Molybdenum</keyword>
<protein>
    <recommendedName>
        <fullName evidence="8">Nitrate reductase [NADPH]</fullName>
        <ecNumber evidence="7">1.7.1.3</ecNumber>
    </recommendedName>
</protein>
<evidence type="ECO:0000256" key="16">
    <source>
        <dbReference type="ARBA" id="ARBA00023063"/>
    </source>
</evidence>
<dbReference type="GO" id="GO:0030151">
    <property type="term" value="F:molybdenum ion binding"/>
    <property type="evidence" value="ECO:0007669"/>
    <property type="project" value="InterPro"/>
</dbReference>
<dbReference type="InterPro" id="IPR005066">
    <property type="entry name" value="MoCF_OxRdtse_dimer"/>
</dbReference>
<evidence type="ECO:0000256" key="5">
    <source>
        <dbReference type="ARBA" id="ARBA00006253"/>
    </source>
</evidence>
<dbReference type="OrthoDB" id="432685at2759"/>
<dbReference type="InterPro" id="IPR036400">
    <property type="entry name" value="Cyt_B5-like_heme/steroid_sf"/>
</dbReference>
<comment type="similarity">
    <text evidence="5">Belongs to the nitrate reductase family.</text>
</comment>
<evidence type="ECO:0000256" key="9">
    <source>
        <dbReference type="ARBA" id="ARBA00022505"/>
    </source>
</evidence>
<dbReference type="SUPFAM" id="SSF56524">
    <property type="entry name" value="Oxidoreductase molybdopterin-binding domain"/>
    <property type="match status" value="1"/>
</dbReference>
<dbReference type="SUPFAM" id="SSF55856">
    <property type="entry name" value="Cytochrome b5-like heme/steroid binding domain"/>
    <property type="match status" value="1"/>
</dbReference>
<dbReference type="PANTHER" id="PTHR19372">
    <property type="entry name" value="SULFITE REDUCTASE"/>
    <property type="match status" value="1"/>
</dbReference>
<dbReference type="GO" id="GO:0020037">
    <property type="term" value="F:heme binding"/>
    <property type="evidence" value="ECO:0007669"/>
    <property type="project" value="InterPro"/>
</dbReference>
<dbReference type="PRINTS" id="PR00371">
    <property type="entry name" value="FPNCR"/>
</dbReference>
<keyword evidence="13" id="KW-0274">FAD</keyword>
<dbReference type="InterPro" id="IPR014756">
    <property type="entry name" value="Ig_E-set"/>
</dbReference>
<dbReference type="Pfam" id="PF00174">
    <property type="entry name" value="Oxidored_molyb"/>
    <property type="match status" value="1"/>
</dbReference>
<dbReference type="Gene3D" id="2.40.30.10">
    <property type="entry name" value="Translation factors"/>
    <property type="match status" value="1"/>
</dbReference>
<comment type="cofactor">
    <cofactor evidence="1">
        <name>Mo-molybdopterin</name>
        <dbReference type="ChEBI" id="CHEBI:71302"/>
    </cofactor>
</comment>
<dbReference type="InterPro" id="IPR018506">
    <property type="entry name" value="Cyt_B5_heme-BS"/>
</dbReference>
<feature type="domain" description="Cytochrome b5 heme-binding" evidence="18">
    <location>
        <begin position="494"/>
        <end position="569"/>
    </location>
</feature>
<organism evidence="20 21">
    <name type="scientific">Entomortierella chlamydospora</name>
    <dbReference type="NCBI Taxonomy" id="101097"/>
    <lineage>
        <taxon>Eukaryota</taxon>
        <taxon>Fungi</taxon>
        <taxon>Fungi incertae sedis</taxon>
        <taxon>Mucoromycota</taxon>
        <taxon>Mortierellomycotina</taxon>
        <taxon>Mortierellomycetes</taxon>
        <taxon>Mortierellales</taxon>
        <taxon>Mortierellaceae</taxon>
        <taxon>Entomortierella</taxon>
    </lineage>
</organism>
<evidence type="ECO:0000256" key="1">
    <source>
        <dbReference type="ARBA" id="ARBA00001924"/>
    </source>
</evidence>
<evidence type="ECO:0000259" key="18">
    <source>
        <dbReference type="PROSITE" id="PS50255"/>
    </source>
</evidence>
<dbReference type="Gene3D" id="3.40.50.80">
    <property type="entry name" value="Nucleotide-binding domain of ferredoxin-NADP reductase (FNR) module"/>
    <property type="match status" value="1"/>
</dbReference>
<dbReference type="PRINTS" id="PR00363">
    <property type="entry name" value="CYTOCHROMEB5"/>
</dbReference>
<proteinExistence type="inferred from homology"/>
<evidence type="ECO:0000256" key="13">
    <source>
        <dbReference type="ARBA" id="ARBA00022827"/>
    </source>
</evidence>
<keyword evidence="16" id="KW-0534">Nitrate assimilation</keyword>
<dbReference type="EC" id="1.7.1.3" evidence="7"/>
<keyword evidence="15" id="KW-0408">Iron</keyword>
<dbReference type="GO" id="GO:0042128">
    <property type="term" value="P:nitrate assimilation"/>
    <property type="evidence" value="ECO:0007669"/>
    <property type="project" value="UniProtKB-KW"/>
</dbReference>
<dbReference type="InterPro" id="IPR000572">
    <property type="entry name" value="OxRdtase_Mopterin-bd_dom"/>
</dbReference>
<keyword evidence="10" id="KW-0349">Heme</keyword>
<dbReference type="Gene3D" id="3.10.120.10">
    <property type="entry name" value="Cytochrome b5-like heme/steroid binding domain"/>
    <property type="match status" value="1"/>
</dbReference>
<dbReference type="PRINTS" id="PR00407">
    <property type="entry name" value="EUMOPTERIN"/>
</dbReference>